<dbReference type="Proteomes" id="UP000295142">
    <property type="component" value="Unassembled WGS sequence"/>
</dbReference>
<dbReference type="GO" id="GO:0016846">
    <property type="term" value="F:carbon-sulfur lyase activity"/>
    <property type="evidence" value="ECO:0007669"/>
    <property type="project" value="InterPro"/>
</dbReference>
<keyword evidence="2" id="KW-0479">Metal-binding</keyword>
<keyword evidence="3" id="KW-0862">Zinc</keyword>
<name>A0A4R2KKX2_9RHOB</name>
<protein>
    <recommendedName>
        <fullName evidence="5">CENP-V/GFA domain-containing protein</fullName>
    </recommendedName>
</protein>
<reference evidence="6 7" key="1">
    <citation type="submission" date="2019-03" db="EMBL/GenBank/DDBJ databases">
        <title>Genomic Encyclopedia of Type Strains, Phase IV (KMG-IV): sequencing the most valuable type-strain genomes for metagenomic binning, comparative biology and taxonomic classification.</title>
        <authorList>
            <person name="Goeker M."/>
        </authorList>
    </citation>
    <scope>NUCLEOTIDE SEQUENCE [LARGE SCALE GENOMIC DNA]</scope>
    <source>
        <strain evidence="6 7">DSM 4868</strain>
    </source>
</reference>
<dbReference type="SUPFAM" id="SSF51316">
    <property type="entry name" value="Mss4-like"/>
    <property type="match status" value="1"/>
</dbReference>
<proteinExistence type="inferred from homology"/>
<evidence type="ECO:0000259" key="5">
    <source>
        <dbReference type="PROSITE" id="PS51891"/>
    </source>
</evidence>
<dbReference type="EMBL" id="SLWW01000007">
    <property type="protein sequence ID" value="TCO71306.1"/>
    <property type="molecule type" value="Genomic_DNA"/>
</dbReference>
<dbReference type="Pfam" id="PF04828">
    <property type="entry name" value="GFA"/>
    <property type="match status" value="1"/>
</dbReference>
<dbReference type="InterPro" id="IPR006913">
    <property type="entry name" value="CENP-V/GFA"/>
</dbReference>
<dbReference type="GO" id="GO:0046872">
    <property type="term" value="F:metal ion binding"/>
    <property type="evidence" value="ECO:0007669"/>
    <property type="project" value="UniProtKB-KW"/>
</dbReference>
<accession>A0A4R2KKX2</accession>
<evidence type="ECO:0000256" key="4">
    <source>
        <dbReference type="ARBA" id="ARBA00023239"/>
    </source>
</evidence>
<gene>
    <name evidence="6" type="ORF">EV655_107204</name>
</gene>
<dbReference type="AlphaFoldDB" id="A0A4R2KKX2"/>
<evidence type="ECO:0000313" key="7">
    <source>
        <dbReference type="Proteomes" id="UP000295142"/>
    </source>
</evidence>
<evidence type="ECO:0000313" key="6">
    <source>
        <dbReference type="EMBL" id="TCO71306.1"/>
    </source>
</evidence>
<evidence type="ECO:0000256" key="2">
    <source>
        <dbReference type="ARBA" id="ARBA00022723"/>
    </source>
</evidence>
<dbReference type="PROSITE" id="PS51891">
    <property type="entry name" value="CENP_V_GFA"/>
    <property type="match status" value="1"/>
</dbReference>
<organism evidence="6 7">
    <name type="scientific">Rhodovulum euryhalinum</name>
    <dbReference type="NCBI Taxonomy" id="35805"/>
    <lineage>
        <taxon>Bacteria</taxon>
        <taxon>Pseudomonadati</taxon>
        <taxon>Pseudomonadota</taxon>
        <taxon>Alphaproteobacteria</taxon>
        <taxon>Rhodobacterales</taxon>
        <taxon>Paracoccaceae</taxon>
        <taxon>Rhodovulum</taxon>
    </lineage>
</organism>
<dbReference type="RefSeq" id="WP_132544555.1">
    <property type="nucleotide sequence ID" value="NZ_SLWW01000007.1"/>
</dbReference>
<feature type="domain" description="CENP-V/GFA" evidence="5">
    <location>
        <begin position="5"/>
        <end position="121"/>
    </location>
</feature>
<keyword evidence="4" id="KW-0456">Lyase</keyword>
<sequence>MDELANGQCLCGAVTFQITGPFDSFFLCHCARCRKDSGSAHSANLFSSRATITWLSGQENTRTFRLPGSRHVKCFCMQCGSALPFAQPDDGGIVVPAGSLDSRVEIRPDAHICFASRAEWDDDLAALDKIDGLPG</sequence>
<dbReference type="InterPro" id="IPR011057">
    <property type="entry name" value="Mss4-like_sf"/>
</dbReference>
<keyword evidence="7" id="KW-1185">Reference proteome</keyword>
<dbReference type="OrthoDB" id="9807246at2"/>
<dbReference type="PANTHER" id="PTHR33337:SF40">
    <property type="entry name" value="CENP-V_GFA DOMAIN-CONTAINING PROTEIN-RELATED"/>
    <property type="match status" value="1"/>
</dbReference>
<comment type="similarity">
    <text evidence="1">Belongs to the Gfa family.</text>
</comment>
<dbReference type="PANTHER" id="PTHR33337">
    <property type="entry name" value="GFA DOMAIN-CONTAINING PROTEIN"/>
    <property type="match status" value="1"/>
</dbReference>
<dbReference type="Gene3D" id="3.90.1590.10">
    <property type="entry name" value="glutathione-dependent formaldehyde- activating enzyme (gfa)"/>
    <property type="match status" value="1"/>
</dbReference>
<comment type="caution">
    <text evidence="6">The sequence shown here is derived from an EMBL/GenBank/DDBJ whole genome shotgun (WGS) entry which is preliminary data.</text>
</comment>
<evidence type="ECO:0000256" key="3">
    <source>
        <dbReference type="ARBA" id="ARBA00022833"/>
    </source>
</evidence>
<evidence type="ECO:0000256" key="1">
    <source>
        <dbReference type="ARBA" id="ARBA00005495"/>
    </source>
</evidence>